<dbReference type="InterPro" id="IPR022017">
    <property type="entry name" value="BFA1-like_DUF3598"/>
</dbReference>
<sequence>MGLREDMPLLARHEGRWTGTYTHLDPQGTLLDRHSSHLTCTIVDERTYHQVNRYTWDDGRTEEIAFPGTYLGGGRCGFDTERITGEFWELDASTIYLTWLYKAAAADLRLFELIVLSDDGEHRSRVWQWIQSGVCVKRTIIDERRV</sequence>
<keyword evidence="3" id="KW-1185">Reference proteome</keyword>
<evidence type="ECO:0000313" key="3">
    <source>
        <dbReference type="Proteomes" id="UP001501578"/>
    </source>
</evidence>
<dbReference type="EMBL" id="BAAAHQ010000014">
    <property type="protein sequence ID" value="GAA0928103.1"/>
    <property type="molecule type" value="Genomic_DNA"/>
</dbReference>
<dbReference type="Proteomes" id="UP001501578">
    <property type="component" value="Unassembled WGS sequence"/>
</dbReference>
<name>A0ABN1PGY7_9ACTN</name>
<proteinExistence type="predicted"/>
<reference evidence="2 3" key="1">
    <citation type="journal article" date="2019" name="Int. J. Syst. Evol. Microbiol.">
        <title>The Global Catalogue of Microorganisms (GCM) 10K type strain sequencing project: providing services to taxonomists for standard genome sequencing and annotation.</title>
        <authorList>
            <consortium name="The Broad Institute Genomics Platform"/>
            <consortium name="The Broad Institute Genome Sequencing Center for Infectious Disease"/>
            <person name="Wu L."/>
            <person name="Ma J."/>
        </authorList>
    </citation>
    <scope>NUCLEOTIDE SEQUENCE [LARGE SCALE GENOMIC DNA]</scope>
    <source>
        <strain evidence="2 3">JCM 11136</strain>
    </source>
</reference>
<feature type="domain" description="DUF3598" evidence="1">
    <location>
        <begin position="10"/>
        <end position="74"/>
    </location>
</feature>
<dbReference type="SUPFAM" id="SSF50814">
    <property type="entry name" value="Lipocalins"/>
    <property type="match status" value="1"/>
</dbReference>
<accession>A0ABN1PGY7</accession>
<organism evidence="2 3">
    <name type="scientific">Nonomuraea longicatena</name>
    <dbReference type="NCBI Taxonomy" id="83682"/>
    <lineage>
        <taxon>Bacteria</taxon>
        <taxon>Bacillati</taxon>
        <taxon>Actinomycetota</taxon>
        <taxon>Actinomycetes</taxon>
        <taxon>Streptosporangiales</taxon>
        <taxon>Streptosporangiaceae</taxon>
        <taxon>Nonomuraea</taxon>
    </lineage>
</organism>
<protein>
    <recommendedName>
        <fullName evidence="1">DUF3598 domain-containing protein</fullName>
    </recommendedName>
</protein>
<comment type="caution">
    <text evidence="2">The sequence shown here is derived from an EMBL/GenBank/DDBJ whole genome shotgun (WGS) entry which is preliminary data.</text>
</comment>
<dbReference type="Pfam" id="PF12204">
    <property type="entry name" value="DUF3598_N"/>
    <property type="match status" value="1"/>
</dbReference>
<dbReference type="RefSeq" id="WP_343950545.1">
    <property type="nucleotide sequence ID" value="NZ_BAAAHQ010000014.1"/>
</dbReference>
<evidence type="ECO:0000313" key="2">
    <source>
        <dbReference type="EMBL" id="GAA0928103.1"/>
    </source>
</evidence>
<gene>
    <name evidence="2" type="ORF">GCM10009560_30980</name>
</gene>
<evidence type="ECO:0000259" key="1">
    <source>
        <dbReference type="Pfam" id="PF12204"/>
    </source>
</evidence>
<dbReference type="InterPro" id="IPR012674">
    <property type="entry name" value="Calycin"/>
</dbReference>
<dbReference type="Gene3D" id="2.40.128.20">
    <property type="match status" value="1"/>
</dbReference>